<dbReference type="Gene3D" id="1.10.10.2520">
    <property type="entry name" value="Cell wall hydrolase SleB, domain 1"/>
    <property type="match status" value="1"/>
</dbReference>
<accession>A0ABW0SB12</accession>
<organism evidence="3 4">
    <name type="scientific">Rubellimicrobium aerolatum</name>
    <dbReference type="NCBI Taxonomy" id="490979"/>
    <lineage>
        <taxon>Bacteria</taxon>
        <taxon>Pseudomonadati</taxon>
        <taxon>Pseudomonadota</taxon>
        <taxon>Alphaproteobacteria</taxon>
        <taxon>Rhodobacterales</taxon>
        <taxon>Roseobacteraceae</taxon>
        <taxon>Rubellimicrobium</taxon>
    </lineage>
</organism>
<gene>
    <name evidence="3" type="ORF">ACFPOC_06850</name>
</gene>
<evidence type="ECO:0000259" key="2">
    <source>
        <dbReference type="Pfam" id="PF07486"/>
    </source>
</evidence>
<keyword evidence="4" id="KW-1185">Reference proteome</keyword>
<dbReference type="RefSeq" id="WP_245218611.1">
    <property type="nucleotide sequence ID" value="NZ_JAGGJP010000004.1"/>
</dbReference>
<feature type="chain" id="PRO_5047029086" evidence="1">
    <location>
        <begin position="32"/>
        <end position="228"/>
    </location>
</feature>
<name>A0ABW0SB12_9RHOB</name>
<evidence type="ECO:0000313" key="4">
    <source>
        <dbReference type="Proteomes" id="UP001596056"/>
    </source>
</evidence>
<proteinExistence type="predicted"/>
<dbReference type="GO" id="GO:0016787">
    <property type="term" value="F:hydrolase activity"/>
    <property type="evidence" value="ECO:0007669"/>
    <property type="project" value="UniProtKB-KW"/>
</dbReference>
<feature type="domain" description="Cell wall hydrolase SleB" evidence="2">
    <location>
        <begin position="101"/>
        <end position="210"/>
    </location>
</feature>
<comment type="caution">
    <text evidence="3">The sequence shown here is derived from an EMBL/GenBank/DDBJ whole genome shotgun (WGS) entry which is preliminary data.</text>
</comment>
<dbReference type="Pfam" id="PF07486">
    <property type="entry name" value="Hydrolase_2"/>
    <property type="match status" value="1"/>
</dbReference>
<sequence length="228" mass="24250">MNLDGRRPRRIATRIAALVALAAGLWAGASAAGAMPDAPPETVYPAAFPAALVPQPMAMPAVMPTARTPLAALRARIATAVPAGGQDWRCLAQAIYHEARGEPLQGQVAVAEVVLNRRDSGRYPATVCGVVEQGTGERNRCQFSYWCDGRSDAVEDRAAWDRAGRVARAMLDGAPRPLTGGAMFYHARAVSPGWADDFTRTAAIGDHLFYREEGRGLAGLHMASNASR</sequence>
<protein>
    <submittedName>
        <fullName evidence="3">Cell wall hydrolase</fullName>
    </submittedName>
</protein>
<keyword evidence="3" id="KW-0378">Hydrolase</keyword>
<reference evidence="4" key="1">
    <citation type="journal article" date="2019" name="Int. J. Syst. Evol. Microbiol.">
        <title>The Global Catalogue of Microorganisms (GCM) 10K type strain sequencing project: providing services to taxonomists for standard genome sequencing and annotation.</title>
        <authorList>
            <consortium name="The Broad Institute Genomics Platform"/>
            <consortium name="The Broad Institute Genome Sequencing Center for Infectious Disease"/>
            <person name="Wu L."/>
            <person name="Ma J."/>
        </authorList>
    </citation>
    <scope>NUCLEOTIDE SEQUENCE [LARGE SCALE GENOMIC DNA]</scope>
    <source>
        <strain evidence="4">KACC 11588</strain>
    </source>
</reference>
<dbReference type="Proteomes" id="UP001596056">
    <property type="component" value="Unassembled WGS sequence"/>
</dbReference>
<dbReference type="InterPro" id="IPR042047">
    <property type="entry name" value="SleB_dom1"/>
</dbReference>
<dbReference type="EMBL" id="JBHSNA010000004">
    <property type="protein sequence ID" value="MFC5566138.1"/>
    <property type="molecule type" value="Genomic_DNA"/>
</dbReference>
<evidence type="ECO:0000256" key="1">
    <source>
        <dbReference type="SAM" id="SignalP"/>
    </source>
</evidence>
<keyword evidence="1" id="KW-0732">Signal</keyword>
<evidence type="ECO:0000313" key="3">
    <source>
        <dbReference type="EMBL" id="MFC5566138.1"/>
    </source>
</evidence>
<feature type="signal peptide" evidence="1">
    <location>
        <begin position="1"/>
        <end position="31"/>
    </location>
</feature>
<dbReference type="InterPro" id="IPR011105">
    <property type="entry name" value="Cell_wall_hydrolase_SleB"/>
</dbReference>